<dbReference type="InterPro" id="IPR006674">
    <property type="entry name" value="HD_domain"/>
</dbReference>
<sequence length="187" mass="20181">MAYAKNVDELLDLLSAQGEQAYFGEPVSVLEHCLQCAHFAERSHASPSTIAAALLHDVGHVLHGLPEDIAQHGVDGAHEEVAAAYLARLFGEDVTETVRLHVAAKRYLCATDPTYIAQLSPASMESLHIQGGPMSDEEVAAFEALPNAGTAVQLRRWDDEAKIPNLDVPGLAHYRPVLLRVAMTPAQ</sequence>
<dbReference type="Proteomes" id="UP000255334">
    <property type="component" value="Unassembled WGS sequence"/>
</dbReference>
<dbReference type="PANTHER" id="PTHR40202">
    <property type="match status" value="1"/>
</dbReference>
<dbReference type="InterPro" id="IPR052567">
    <property type="entry name" value="OP_Dioxygenase"/>
</dbReference>
<keyword evidence="3" id="KW-1185">Reference proteome</keyword>
<dbReference type="AlphaFoldDB" id="A0A370WV20"/>
<evidence type="ECO:0000259" key="1">
    <source>
        <dbReference type="Pfam" id="PF01966"/>
    </source>
</evidence>
<protein>
    <submittedName>
        <fullName evidence="2">HD domain-containing protein</fullName>
    </submittedName>
</protein>
<dbReference type="CDD" id="cd00077">
    <property type="entry name" value="HDc"/>
    <property type="match status" value="1"/>
</dbReference>
<dbReference type="Pfam" id="PF01966">
    <property type="entry name" value="HD"/>
    <property type="match status" value="1"/>
</dbReference>
<dbReference type="Gene3D" id="1.10.3210.10">
    <property type="entry name" value="Hypothetical protein af1432"/>
    <property type="match status" value="1"/>
</dbReference>
<dbReference type="PANTHER" id="PTHR40202:SF1">
    <property type="entry name" value="HD DOMAIN-CONTAINING PROTEIN"/>
    <property type="match status" value="1"/>
</dbReference>
<organism evidence="2 3">
    <name type="scientific">Dyella psychrodurans</name>
    <dbReference type="NCBI Taxonomy" id="1927960"/>
    <lineage>
        <taxon>Bacteria</taxon>
        <taxon>Pseudomonadati</taxon>
        <taxon>Pseudomonadota</taxon>
        <taxon>Gammaproteobacteria</taxon>
        <taxon>Lysobacterales</taxon>
        <taxon>Rhodanobacteraceae</taxon>
        <taxon>Dyella</taxon>
    </lineage>
</organism>
<dbReference type="EMBL" id="QRBF01000012">
    <property type="protein sequence ID" value="RDS79988.1"/>
    <property type="molecule type" value="Genomic_DNA"/>
</dbReference>
<gene>
    <name evidence="2" type="ORF">DWU99_20225</name>
</gene>
<dbReference type="RefSeq" id="WP_115479916.1">
    <property type="nucleotide sequence ID" value="NZ_QRBF01000012.1"/>
</dbReference>
<evidence type="ECO:0000313" key="2">
    <source>
        <dbReference type="EMBL" id="RDS79988.1"/>
    </source>
</evidence>
<proteinExistence type="predicted"/>
<evidence type="ECO:0000313" key="3">
    <source>
        <dbReference type="Proteomes" id="UP000255334"/>
    </source>
</evidence>
<accession>A0A370WV20</accession>
<dbReference type="OrthoDB" id="823268at2"/>
<reference evidence="2 3" key="1">
    <citation type="submission" date="2018-07" db="EMBL/GenBank/DDBJ databases">
        <title>Dyella monticola sp. nov. and Dyella psychrodurans sp. nov. isolated from monsoon evergreen broad-leaved forest soil of Dinghu Mountain, China.</title>
        <authorList>
            <person name="Gao Z."/>
            <person name="Qiu L."/>
        </authorList>
    </citation>
    <scope>NUCLEOTIDE SEQUENCE [LARGE SCALE GENOMIC DNA]</scope>
    <source>
        <strain evidence="2 3">4MSK11</strain>
    </source>
</reference>
<comment type="caution">
    <text evidence="2">The sequence shown here is derived from an EMBL/GenBank/DDBJ whole genome shotgun (WGS) entry which is preliminary data.</text>
</comment>
<dbReference type="InterPro" id="IPR003607">
    <property type="entry name" value="HD/PDEase_dom"/>
</dbReference>
<name>A0A370WV20_9GAMM</name>
<feature type="domain" description="HD" evidence="1">
    <location>
        <begin position="29"/>
        <end position="104"/>
    </location>
</feature>
<dbReference type="SUPFAM" id="SSF109604">
    <property type="entry name" value="HD-domain/PDEase-like"/>
    <property type="match status" value="1"/>
</dbReference>